<reference evidence="1 2" key="1">
    <citation type="submission" date="2015-11" db="EMBL/GenBank/DDBJ databases">
        <title>Expanding the genomic diversity of Burkholderia species for the development of highly accurate diagnostics.</title>
        <authorList>
            <person name="Sahl J."/>
            <person name="Keim P."/>
            <person name="Wagner D."/>
        </authorList>
    </citation>
    <scope>NUCLEOTIDE SEQUENCE [LARGE SCALE GENOMIC DNA]</scope>
    <source>
        <strain evidence="1 2">TSV85</strain>
    </source>
</reference>
<dbReference type="RefSeq" id="WP_059518394.1">
    <property type="nucleotide sequence ID" value="NZ_LOWA01000036.1"/>
</dbReference>
<proteinExistence type="predicted"/>
<protein>
    <submittedName>
        <fullName evidence="1">Uncharacterized protein</fullName>
    </submittedName>
</protein>
<sequence>MLYDRMLVGVHGELRELHRQSIRSEGIEVPIGKRKAGEQQRVKLVLWSPELKTVVDEAVALQRTSSVHVFGNTVARCTRAAARIRTGRA</sequence>
<gene>
    <name evidence="1" type="ORF">WS67_16770</name>
</gene>
<evidence type="ECO:0000313" key="1">
    <source>
        <dbReference type="EMBL" id="KVE26027.1"/>
    </source>
</evidence>
<name>A0A103E0E1_9BURK</name>
<keyword evidence="2" id="KW-1185">Reference proteome</keyword>
<evidence type="ECO:0000313" key="2">
    <source>
        <dbReference type="Proteomes" id="UP000062788"/>
    </source>
</evidence>
<organism evidence="1 2">
    <name type="scientific">Burkholderia singularis</name>
    <dbReference type="NCBI Taxonomy" id="1503053"/>
    <lineage>
        <taxon>Bacteria</taxon>
        <taxon>Pseudomonadati</taxon>
        <taxon>Pseudomonadota</taxon>
        <taxon>Betaproteobacteria</taxon>
        <taxon>Burkholderiales</taxon>
        <taxon>Burkholderiaceae</taxon>
        <taxon>Burkholderia</taxon>
        <taxon>pseudomallei group</taxon>
    </lineage>
</organism>
<dbReference type="EMBL" id="LOWA01000036">
    <property type="protein sequence ID" value="KVE26027.1"/>
    <property type="molecule type" value="Genomic_DNA"/>
</dbReference>
<dbReference type="AlphaFoldDB" id="A0A103E0E1"/>
<accession>A0A103E0E1</accession>
<comment type="caution">
    <text evidence="1">The sequence shown here is derived from an EMBL/GenBank/DDBJ whole genome shotgun (WGS) entry which is preliminary data.</text>
</comment>
<dbReference type="Proteomes" id="UP000062788">
    <property type="component" value="Unassembled WGS sequence"/>
</dbReference>